<dbReference type="InterPro" id="IPR012495">
    <property type="entry name" value="TadE-like_dom"/>
</dbReference>
<dbReference type="EMBL" id="CP074133">
    <property type="protein sequence ID" value="QUX20555.1"/>
    <property type="molecule type" value="Genomic_DNA"/>
</dbReference>
<reference evidence="2 3" key="1">
    <citation type="submission" date="2021-05" db="EMBL/GenBank/DDBJ databases">
        <title>Direct Submission.</title>
        <authorList>
            <person name="Li K."/>
            <person name="Gao J."/>
        </authorList>
    </citation>
    <scope>NUCLEOTIDE SEQUENCE [LARGE SCALE GENOMIC DNA]</scope>
    <source>
        <strain evidence="2 3">Mg02</strain>
    </source>
</reference>
<feature type="domain" description="TadE-like" evidence="1">
    <location>
        <begin position="2"/>
        <end position="35"/>
    </location>
</feature>
<keyword evidence="3" id="KW-1185">Reference proteome</keyword>
<evidence type="ECO:0000313" key="2">
    <source>
        <dbReference type="EMBL" id="QUX20555.1"/>
    </source>
</evidence>
<dbReference type="RefSeq" id="WP_220561751.1">
    <property type="nucleotide sequence ID" value="NZ_CP074133.1"/>
</dbReference>
<evidence type="ECO:0000313" key="3">
    <source>
        <dbReference type="Proteomes" id="UP000676079"/>
    </source>
</evidence>
<accession>A0ABX8BE82</accession>
<organism evidence="2 3">
    <name type="scientific">Nocardiopsis changdeensis</name>
    <dbReference type="NCBI Taxonomy" id="2831969"/>
    <lineage>
        <taxon>Bacteria</taxon>
        <taxon>Bacillati</taxon>
        <taxon>Actinomycetota</taxon>
        <taxon>Actinomycetes</taxon>
        <taxon>Streptosporangiales</taxon>
        <taxon>Nocardiopsidaceae</taxon>
        <taxon>Nocardiopsis</taxon>
    </lineage>
</organism>
<gene>
    <name evidence="2" type="ORF">KGD84_18785</name>
</gene>
<dbReference type="Pfam" id="PF07811">
    <property type="entry name" value="TadE"/>
    <property type="match status" value="1"/>
</dbReference>
<evidence type="ECO:0000259" key="1">
    <source>
        <dbReference type="Pfam" id="PF07811"/>
    </source>
</evidence>
<protein>
    <submittedName>
        <fullName evidence="2">Pilus assembly protein</fullName>
    </submittedName>
</protein>
<proteinExistence type="predicted"/>
<name>A0ABX8BE82_9ACTN</name>
<dbReference type="Proteomes" id="UP000676079">
    <property type="component" value="Chromosome"/>
</dbReference>
<sequence length="112" mass="11949">MILALPLAFAMLLGIVQYTLWTHAHHRAQAIATEALAGGRVFNGTEHEGEERGYALAGDLGGTLLRDTTVDVRRQGGTTRVTVDATTLGLLPGWNPGVHVSLTGPTEHVERP</sequence>